<protein>
    <submittedName>
        <fullName evidence="9">Sigma-54-dependent Fis family transcriptional regulator</fullName>
    </submittedName>
</protein>
<dbReference type="PROSITE" id="PS00675">
    <property type="entry name" value="SIGMA54_INTERACT_1"/>
    <property type="match status" value="1"/>
</dbReference>
<dbReference type="PROSITE" id="PS50110">
    <property type="entry name" value="RESPONSE_REGULATORY"/>
    <property type="match status" value="1"/>
</dbReference>
<evidence type="ECO:0000313" key="10">
    <source>
        <dbReference type="Proteomes" id="UP000321820"/>
    </source>
</evidence>
<evidence type="ECO:0000256" key="1">
    <source>
        <dbReference type="ARBA" id="ARBA00022741"/>
    </source>
</evidence>
<dbReference type="InterPro" id="IPR025944">
    <property type="entry name" value="Sigma_54_int_dom_CS"/>
</dbReference>
<dbReference type="AlphaFoldDB" id="A0A5B9E6L1"/>
<proteinExistence type="predicted"/>
<dbReference type="PROSITE" id="PS50045">
    <property type="entry name" value="SIGMA54_INTERACT_4"/>
    <property type="match status" value="1"/>
</dbReference>
<dbReference type="Gene3D" id="3.40.50.300">
    <property type="entry name" value="P-loop containing nucleotide triphosphate hydrolases"/>
    <property type="match status" value="1"/>
</dbReference>
<dbReference type="Pfam" id="PF00158">
    <property type="entry name" value="Sigma54_activat"/>
    <property type="match status" value="1"/>
</dbReference>
<accession>A0A5B9E6L1</accession>
<keyword evidence="3" id="KW-0805">Transcription regulation</keyword>
<dbReference type="InterPro" id="IPR001789">
    <property type="entry name" value="Sig_transdc_resp-reg_receiver"/>
</dbReference>
<dbReference type="InterPro" id="IPR009057">
    <property type="entry name" value="Homeodomain-like_sf"/>
</dbReference>
<dbReference type="SMART" id="SM00382">
    <property type="entry name" value="AAA"/>
    <property type="match status" value="1"/>
</dbReference>
<feature type="modified residue" description="4-aspartylphosphate" evidence="5">
    <location>
        <position position="51"/>
    </location>
</feature>
<feature type="region of interest" description="Disordered" evidence="6">
    <location>
        <begin position="118"/>
        <end position="140"/>
    </location>
</feature>
<sequence length="466" mass="52034">MIRIGLFSNDQTLPSLLSSALGKEFDVIQVSIKDENPRYPGKPRYEVILLDLDSLPDSLTFFQKMIASKIPVLILSSDGLRSTAIDLVRQGAYGYCRRPPSIRELKTMLVRAHEGSALRRELSDRQHSEETESRSPILGGSPQIQRVHELIRRVCNINASVLITGESGTGKELIASGIHNLGSRADQPFIAVSCGAIPENLIDTELFGYENDSFTGTTESSVGYLELAGEGTLFLDEIGELSPATQVKLLRVLQQREFSRQGSTEPIPLKARLIFATHQNLSDMVARGAFRQDLYYRMNVIRIDAPPLREHSDDIPQIAEHLLRKYSKSFRSPVIRIEDDAMSMLQAYSWPGNVRELENVIQQALIVANGESIHLEDLASNILEETLVHMDDDYHPGGSFERQLRDYKVKLATSALRESNGNKTLAARSLNISRAYLHRLLRIGEPDELINTEISAERESPEAGMA</sequence>
<evidence type="ECO:0000259" key="7">
    <source>
        <dbReference type="PROSITE" id="PS50045"/>
    </source>
</evidence>
<reference evidence="9 10" key="1">
    <citation type="submission" date="2019-08" db="EMBL/GenBank/DDBJ databases">
        <title>Complete genome sequence of Terriglobus albidus strain ORNL.</title>
        <authorList>
            <person name="Podar M."/>
        </authorList>
    </citation>
    <scope>NUCLEOTIDE SEQUENCE [LARGE SCALE GENOMIC DNA]</scope>
    <source>
        <strain evidence="9 10">ORNL</strain>
    </source>
</reference>
<evidence type="ECO:0000256" key="4">
    <source>
        <dbReference type="ARBA" id="ARBA00023163"/>
    </source>
</evidence>
<evidence type="ECO:0000256" key="5">
    <source>
        <dbReference type="PROSITE-ProRule" id="PRU00169"/>
    </source>
</evidence>
<dbReference type="InterPro" id="IPR003593">
    <property type="entry name" value="AAA+_ATPase"/>
</dbReference>
<dbReference type="InterPro" id="IPR025662">
    <property type="entry name" value="Sigma_54_int_dom_ATP-bd_1"/>
</dbReference>
<dbReference type="Pfam" id="PF25601">
    <property type="entry name" value="AAA_lid_14"/>
    <property type="match status" value="1"/>
</dbReference>
<dbReference type="KEGG" id="talb:FTW19_07775"/>
<evidence type="ECO:0000259" key="8">
    <source>
        <dbReference type="PROSITE" id="PS50110"/>
    </source>
</evidence>
<dbReference type="InterPro" id="IPR027417">
    <property type="entry name" value="P-loop_NTPase"/>
</dbReference>
<keyword evidence="5" id="KW-0597">Phosphoprotein</keyword>
<feature type="compositionally biased region" description="Basic and acidic residues" evidence="6">
    <location>
        <begin position="118"/>
        <end position="133"/>
    </location>
</feature>
<name>A0A5B9E6L1_9BACT</name>
<dbReference type="SUPFAM" id="SSF46689">
    <property type="entry name" value="Homeodomain-like"/>
    <property type="match status" value="1"/>
</dbReference>
<dbReference type="SUPFAM" id="SSF52172">
    <property type="entry name" value="CheY-like"/>
    <property type="match status" value="1"/>
</dbReference>
<dbReference type="InterPro" id="IPR058031">
    <property type="entry name" value="AAA_lid_NorR"/>
</dbReference>
<evidence type="ECO:0000256" key="2">
    <source>
        <dbReference type="ARBA" id="ARBA00022840"/>
    </source>
</evidence>
<organism evidence="9 10">
    <name type="scientific">Terriglobus albidus</name>
    <dbReference type="NCBI Taxonomy" id="1592106"/>
    <lineage>
        <taxon>Bacteria</taxon>
        <taxon>Pseudomonadati</taxon>
        <taxon>Acidobacteriota</taxon>
        <taxon>Terriglobia</taxon>
        <taxon>Terriglobales</taxon>
        <taxon>Acidobacteriaceae</taxon>
        <taxon>Terriglobus</taxon>
    </lineage>
</organism>
<dbReference type="Proteomes" id="UP000321820">
    <property type="component" value="Chromosome"/>
</dbReference>
<dbReference type="SUPFAM" id="SSF52540">
    <property type="entry name" value="P-loop containing nucleoside triphosphate hydrolases"/>
    <property type="match status" value="1"/>
</dbReference>
<keyword evidence="4" id="KW-0804">Transcription</keyword>
<dbReference type="GO" id="GO:0005524">
    <property type="term" value="F:ATP binding"/>
    <property type="evidence" value="ECO:0007669"/>
    <property type="project" value="UniProtKB-KW"/>
</dbReference>
<evidence type="ECO:0000256" key="3">
    <source>
        <dbReference type="ARBA" id="ARBA00023015"/>
    </source>
</evidence>
<dbReference type="CDD" id="cd00009">
    <property type="entry name" value="AAA"/>
    <property type="match status" value="1"/>
</dbReference>
<feature type="domain" description="Sigma-54 factor interaction" evidence="7">
    <location>
        <begin position="137"/>
        <end position="366"/>
    </location>
</feature>
<gene>
    <name evidence="9" type="ORF">FTW19_07775</name>
</gene>
<dbReference type="OrthoDB" id="9771372at2"/>
<dbReference type="GO" id="GO:0000160">
    <property type="term" value="P:phosphorelay signal transduction system"/>
    <property type="evidence" value="ECO:0007669"/>
    <property type="project" value="InterPro"/>
</dbReference>
<dbReference type="Gene3D" id="1.10.8.60">
    <property type="match status" value="1"/>
</dbReference>
<dbReference type="InterPro" id="IPR011006">
    <property type="entry name" value="CheY-like_superfamily"/>
</dbReference>
<dbReference type="PANTHER" id="PTHR32071">
    <property type="entry name" value="TRANSCRIPTIONAL REGULATORY PROTEIN"/>
    <property type="match status" value="1"/>
</dbReference>
<keyword evidence="2" id="KW-0067">ATP-binding</keyword>
<keyword evidence="1" id="KW-0547">Nucleotide-binding</keyword>
<dbReference type="InterPro" id="IPR002078">
    <property type="entry name" value="Sigma_54_int"/>
</dbReference>
<dbReference type="EMBL" id="CP042806">
    <property type="protein sequence ID" value="QEE27902.1"/>
    <property type="molecule type" value="Genomic_DNA"/>
</dbReference>
<dbReference type="FunFam" id="3.40.50.300:FF:000006">
    <property type="entry name" value="DNA-binding transcriptional regulator NtrC"/>
    <property type="match status" value="1"/>
</dbReference>
<dbReference type="Gene3D" id="3.40.50.2300">
    <property type="match status" value="1"/>
</dbReference>
<dbReference type="GO" id="GO:0006355">
    <property type="term" value="P:regulation of DNA-templated transcription"/>
    <property type="evidence" value="ECO:0007669"/>
    <property type="project" value="InterPro"/>
</dbReference>
<feature type="domain" description="Response regulatory" evidence="8">
    <location>
        <begin position="3"/>
        <end position="113"/>
    </location>
</feature>
<keyword evidence="10" id="KW-1185">Reference proteome</keyword>
<dbReference type="RefSeq" id="WP_147647092.1">
    <property type="nucleotide sequence ID" value="NZ_CP042806.1"/>
</dbReference>
<dbReference type="Gene3D" id="1.10.10.60">
    <property type="entry name" value="Homeodomain-like"/>
    <property type="match status" value="1"/>
</dbReference>
<evidence type="ECO:0000256" key="6">
    <source>
        <dbReference type="SAM" id="MobiDB-lite"/>
    </source>
</evidence>
<dbReference type="PROSITE" id="PS00688">
    <property type="entry name" value="SIGMA54_INTERACT_3"/>
    <property type="match status" value="1"/>
</dbReference>
<evidence type="ECO:0000313" key="9">
    <source>
        <dbReference type="EMBL" id="QEE27902.1"/>
    </source>
</evidence>